<sequence length="655" mass="74215">MLTSASGPTSELVEEPITTLVHTLLEKVLIPARQLLVQLFRYPCIVLTSSSQLFSCGPIADLLQMISEVNPRLTFFLDELHLDIRQGMASNADENENMDEGKQLHFSLAHNVFRKRTEESMTIAFRSLVSHLTTHPTFSAQALIAAYYLLHSIQHMIRFPFLVLLEGVVPLLSQEVGLSLFTLSMLASRFSSLYTSQQLEAVQLNFIADVINTTLATNGGSFETIPVLFHPLLLSLIRNGLKLTSYPSFLGNYNHKRVENMLTEDIMVVCVLQPSLDFVMYLAHHPDQHLFEEKSQEEFMSFVEKIVNVETDHPKLREWIGRFRTRLEQVGDSEVDRETGDHPKMFSTFVLTSKLTKSETSRQFCRLVSKIGSGAEMTKIEVANSVRFVSRFSPTSTLFFNVLDASEGKEGGEHKLIEALRIVLHTSECPIVTEMKKCFLQCVEKKEKGERDRYFSAGLIWFLMEEFGFVDLSLDAGNMHTHHTFCSLLSDALCDTESGRSEGEYEERILEGVIVPALPYLVRLFTEPLFTSSDPSSSVPLQILIALLTVHSARNRTGTILRKNGIHVLGMRTVHLLACDQRKIDALRSLSDHLDSVMGPTGEEEKRRRGQKMEWLDEEGFCDWLEQELPPCKQSFWRVTGNARTVYRHLGGNCE</sequence>
<protein>
    <submittedName>
        <fullName evidence="1">Uncharacterized protein</fullName>
    </submittedName>
</protein>
<evidence type="ECO:0000313" key="1">
    <source>
        <dbReference type="EMBL" id="KAK2961240.1"/>
    </source>
</evidence>
<dbReference type="EMBL" id="JARBJD010000017">
    <property type="protein sequence ID" value="KAK2961240.1"/>
    <property type="molecule type" value="Genomic_DNA"/>
</dbReference>
<reference evidence="1 2" key="1">
    <citation type="journal article" date="2022" name="bioRxiv">
        <title>Genomics of Preaxostyla Flagellates Illuminates Evolutionary Transitions and the Path Towards Mitochondrial Loss.</title>
        <authorList>
            <person name="Novak L.V.F."/>
            <person name="Treitli S.C."/>
            <person name="Pyrih J."/>
            <person name="Halakuc P."/>
            <person name="Pipaliya S.V."/>
            <person name="Vacek V."/>
            <person name="Brzon O."/>
            <person name="Soukal P."/>
            <person name="Eme L."/>
            <person name="Dacks J.B."/>
            <person name="Karnkowska A."/>
            <person name="Elias M."/>
            <person name="Hampl V."/>
        </authorList>
    </citation>
    <scope>NUCLEOTIDE SEQUENCE [LARGE SCALE GENOMIC DNA]</scope>
    <source>
        <strain evidence="1">NAU3</strain>
        <tissue evidence="1">Gut</tissue>
    </source>
</reference>
<keyword evidence="2" id="KW-1185">Reference proteome</keyword>
<evidence type="ECO:0000313" key="2">
    <source>
        <dbReference type="Proteomes" id="UP001281761"/>
    </source>
</evidence>
<accession>A0ABQ9YBU7</accession>
<proteinExistence type="predicted"/>
<gene>
    <name evidence="1" type="ORF">BLNAU_3686</name>
</gene>
<name>A0ABQ9YBU7_9EUKA</name>
<comment type="caution">
    <text evidence="1">The sequence shown here is derived from an EMBL/GenBank/DDBJ whole genome shotgun (WGS) entry which is preliminary data.</text>
</comment>
<dbReference type="Proteomes" id="UP001281761">
    <property type="component" value="Unassembled WGS sequence"/>
</dbReference>
<organism evidence="1 2">
    <name type="scientific">Blattamonas nauphoetae</name>
    <dbReference type="NCBI Taxonomy" id="2049346"/>
    <lineage>
        <taxon>Eukaryota</taxon>
        <taxon>Metamonada</taxon>
        <taxon>Preaxostyla</taxon>
        <taxon>Oxymonadida</taxon>
        <taxon>Blattamonas</taxon>
    </lineage>
</organism>